<reference evidence="1" key="1">
    <citation type="journal article" date="2019" name="Nat. Med.">
        <title>A library of human gut bacterial isolates paired with longitudinal multiomics data enables mechanistic microbiome research.</title>
        <authorList>
            <person name="Poyet M."/>
            <person name="Groussin M."/>
            <person name="Gibbons S.M."/>
            <person name="Avila-Pacheco J."/>
            <person name="Jiang X."/>
            <person name="Kearney S.M."/>
            <person name="Perrotta A.R."/>
            <person name="Berdy B."/>
            <person name="Zhao S."/>
            <person name="Lieberman T.D."/>
            <person name="Swanson P.K."/>
            <person name="Smith M."/>
            <person name="Roesemann S."/>
            <person name="Alexander J.E."/>
            <person name="Rich S.A."/>
            <person name="Livny J."/>
            <person name="Vlamakis H."/>
            <person name="Clish C."/>
            <person name="Bullock K."/>
            <person name="Deik A."/>
            <person name="Scott J."/>
            <person name="Pierce K.A."/>
            <person name="Xavier R.J."/>
            <person name="Alm E.J."/>
        </authorList>
    </citation>
    <scope>NUCLEOTIDE SEQUENCE</scope>
    <source>
        <strain evidence="1">BIOML-A4</strain>
    </source>
</reference>
<comment type="caution">
    <text evidence="1">The sequence shown here is derived from an EMBL/GenBank/DDBJ whole genome shotgun (WGS) entry which is preliminary data.</text>
</comment>
<evidence type="ECO:0000313" key="1">
    <source>
        <dbReference type="EMBL" id="MRY12030.1"/>
    </source>
</evidence>
<proteinExistence type="predicted"/>
<protein>
    <submittedName>
        <fullName evidence="1">Uncharacterized protein</fullName>
    </submittedName>
</protein>
<gene>
    <name evidence="1" type="ORF">GKE01_11180</name>
</gene>
<accession>A0A6G1ZDT3</accession>
<dbReference type="EMBL" id="WKLP01000015">
    <property type="protein sequence ID" value="MRY12030.1"/>
    <property type="molecule type" value="Genomic_DNA"/>
</dbReference>
<organism evidence="1">
    <name type="scientific">Parabacteroides goldsteinii</name>
    <dbReference type="NCBI Taxonomy" id="328812"/>
    <lineage>
        <taxon>Bacteria</taxon>
        <taxon>Pseudomonadati</taxon>
        <taxon>Bacteroidota</taxon>
        <taxon>Bacteroidia</taxon>
        <taxon>Bacteroidales</taxon>
        <taxon>Tannerellaceae</taxon>
        <taxon>Parabacteroides</taxon>
    </lineage>
</organism>
<dbReference type="RefSeq" id="WP_154278008.1">
    <property type="nucleotide sequence ID" value="NZ_WKLJ01000001.1"/>
</dbReference>
<sequence length="305" mass="35067">MIDNCYIDGISICNRFGVWVTKGGYKDLLTFPALVDPDTNDWPEEDGIEVDLSKPKIQPKDITISFLASNRTMNVIDFVAFLSQPGYHTLRVPILNREWRLRLSTYPTNKVYPNACGFSLKFIEDTPAYSTYIPLPDPGVIIHDSGYELDGIPFSDYGVVVDRAKDELLKAPAVKKNLTRKVITHNGQQYDVDHLVFSSKESTFKCYFKAASIERFWQCYDAFFGVLIQPDERLLYVDSLRETYPCYYKKSSGFKILSLRGPVIMEFNLTLVFTVFRIQKMEYLLASEDGRFIMTEDGEHLIDMK</sequence>
<dbReference type="AlphaFoldDB" id="A0A6G1ZDT3"/>
<name>A0A6G1ZDT3_9BACT</name>